<dbReference type="PRINTS" id="PR00507">
    <property type="entry name" value="N12N6MTFRASE"/>
</dbReference>
<dbReference type="GO" id="GO:0032259">
    <property type="term" value="P:methylation"/>
    <property type="evidence" value="ECO:0007669"/>
    <property type="project" value="UniProtKB-KW"/>
</dbReference>
<comment type="catalytic activity">
    <reaction evidence="7">
        <text>a 2'-deoxyadenosine in DNA + S-adenosyl-L-methionine = an N(6)-methyl-2'-deoxyadenosine in DNA + S-adenosyl-L-homocysteine + H(+)</text>
        <dbReference type="Rhea" id="RHEA:15197"/>
        <dbReference type="Rhea" id="RHEA-COMP:12418"/>
        <dbReference type="Rhea" id="RHEA-COMP:12419"/>
        <dbReference type="ChEBI" id="CHEBI:15378"/>
        <dbReference type="ChEBI" id="CHEBI:57856"/>
        <dbReference type="ChEBI" id="CHEBI:59789"/>
        <dbReference type="ChEBI" id="CHEBI:90615"/>
        <dbReference type="ChEBI" id="CHEBI:90616"/>
        <dbReference type="EC" id="2.1.1.72"/>
    </reaction>
</comment>
<dbReference type="EMBL" id="JAFBDT010000005">
    <property type="protein sequence ID" value="MBM7561452.1"/>
    <property type="molecule type" value="Genomic_DNA"/>
</dbReference>
<keyword evidence="5" id="KW-0949">S-adenosyl-L-methionine</keyword>
<evidence type="ECO:0000259" key="8">
    <source>
        <dbReference type="Pfam" id="PF02384"/>
    </source>
</evidence>
<evidence type="ECO:0000256" key="7">
    <source>
        <dbReference type="ARBA" id="ARBA00047942"/>
    </source>
</evidence>
<dbReference type="PANTHER" id="PTHR42998:SF1">
    <property type="entry name" value="TYPE I RESTRICTION ENZYME HINDI METHYLASE SUBUNIT"/>
    <property type="match status" value="1"/>
</dbReference>
<evidence type="ECO:0000259" key="9">
    <source>
        <dbReference type="Pfam" id="PF12161"/>
    </source>
</evidence>
<dbReference type="PANTHER" id="PTHR42998">
    <property type="entry name" value="TYPE I RESTRICTION ENZYME HINDVIIP M PROTEIN-RELATED"/>
    <property type="match status" value="1"/>
</dbReference>
<keyword evidence="11" id="KW-1185">Reference proteome</keyword>
<evidence type="ECO:0000256" key="2">
    <source>
        <dbReference type="ARBA" id="ARBA00011900"/>
    </source>
</evidence>
<feature type="domain" description="N6 adenine-specific DNA methyltransferase N-terminal" evidence="9">
    <location>
        <begin position="11"/>
        <end position="137"/>
    </location>
</feature>
<keyword evidence="3 10" id="KW-0489">Methyltransferase</keyword>
<dbReference type="SUPFAM" id="SSF53335">
    <property type="entry name" value="S-adenosyl-L-methionine-dependent methyltransferases"/>
    <property type="match status" value="1"/>
</dbReference>
<evidence type="ECO:0000256" key="6">
    <source>
        <dbReference type="ARBA" id="ARBA00022747"/>
    </source>
</evidence>
<accession>A0ABS2MQ62</accession>
<dbReference type="Proteomes" id="UP000767854">
    <property type="component" value="Unassembled WGS sequence"/>
</dbReference>
<comment type="caution">
    <text evidence="10">The sequence shown here is derived from an EMBL/GenBank/DDBJ whole genome shotgun (WGS) entry which is preliminary data.</text>
</comment>
<dbReference type="InterPro" id="IPR003356">
    <property type="entry name" value="DNA_methylase_A-5"/>
</dbReference>
<name>A0ABS2MQ62_9FIRM</name>
<dbReference type="EC" id="2.1.1.72" evidence="2"/>
<reference evidence="10 11" key="1">
    <citation type="submission" date="2021-01" db="EMBL/GenBank/DDBJ databases">
        <title>Genomic Encyclopedia of Type Strains, Phase IV (KMG-IV): sequencing the most valuable type-strain genomes for metagenomic binning, comparative biology and taxonomic classification.</title>
        <authorList>
            <person name="Goeker M."/>
        </authorList>
    </citation>
    <scope>NUCLEOTIDE SEQUENCE [LARGE SCALE GENOMIC DNA]</scope>
    <source>
        <strain evidence="10 11">DSM 24436</strain>
    </source>
</reference>
<evidence type="ECO:0000313" key="10">
    <source>
        <dbReference type="EMBL" id="MBM7561452.1"/>
    </source>
</evidence>
<evidence type="ECO:0000256" key="4">
    <source>
        <dbReference type="ARBA" id="ARBA00022679"/>
    </source>
</evidence>
<evidence type="ECO:0000313" key="11">
    <source>
        <dbReference type="Proteomes" id="UP000767854"/>
    </source>
</evidence>
<dbReference type="InterPro" id="IPR022749">
    <property type="entry name" value="D12N6_MeTrfase_N"/>
</dbReference>
<dbReference type="RefSeq" id="WP_204662975.1">
    <property type="nucleotide sequence ID" value="NZ_JAFBDT010000005.1"/>
</dbReference>
<gene>
    <name evidence="10" type="ORF">JOC49_000972</name>
</gene>
<organism evidence="10 11">
    <name type="scientific">Fusibacter tunisiensis</name>
    <dbReference type="NCBI Taxonomy" id="1008308"/>
    <lineage>
        <taxon>Bacteria</taxon>
        <taxon>Bacillati</taxon>
        <taxon>Bacillota</taxon>
        <taxon>Clostridia</taxon>
        <taxon>Eubacteriales</taxon>
        <taxon>Eubacteriales Family XII. Incertae Sedis</taxon>
        <taxon>Fusibacter</taxon>
    </lineage>
</organism>
<evidence type="ECO:0000256" key="1">
    <source>
        <dbReference type="ARBA" id="ARBA00006594"/>
    </source>
</evidence>
<dbReference type="Gene3D" id="3.40.50.150">
    <property type="entry name" value="Vaccinia Virus protein VP39"/>
    <property type="match status" value="1"/>
</dbReference>
<dbReference type="InterPro" id="IPR029063">
    <property type="entry name" value="SAM-dependent_MTases_sf"/>
</dbReference>
<evidence type="ECO:0000256" key="5">
    <source>
        <dbReference type="ARBA" id="ARBA00022691"/>
    </source>
</evidence>
<comment type="similarity">
    <text evidence="1">Belongs to the N(4)/N(6)-methyltransferase family.</text>
</comment>
<feature type="domain" description="DNA methylase adenine-specific" evidence="8">
    <location>
        <begin position="147"/>
        <end position="467"/>
    </location>
</feature>
<dbReference type="GO" id="GO:0009007">
    <property type="term" value="F:site-specific DNA-methyltransferase (adenine-specific) activity"/>
    <property type="evidence" value="ECO:0007669"/>
    <property type="project" value="UniProtKB-EC"/>
</dbReference>
<dbReference type="InterPro" id="IPR002052">
    <property type="entry name" value="DNA_methylase_N6_adenine_CS"/>
</dbReference>
<dbReference type="InterPro" id="IPR052916">
    <property type="entry name" value="Type-I_RE_MTase_Subunit"/>
</dbReference>
<evidence type="ECO:0000256" key="3">
    <source>
        <dbReference type="ARBA" id="ARBA00022603"/>
    </source>
</evidence>
<dbReference type="InterPro" id="IPR038333">
    <property type="entry name" value="T1MK-like_N_sf"/>
</dbReference>
<dbReference type="Pfam" id="PF12161">
    <property type="entry name" value="HsdM_N"/>
    <property type="match status" value="1"/>
</dbReference>
<dbReference type="Gene3D" id="1.20.1260.30">
    <property type="match status" value="1"/>
</dbReference>
<sequence length="507" mass="57919">MAENTGNIGFEETLWKAADKLRGSMDASEYKHVVLGLIFLKYISDKFETKFNALVEEGAGFEEDRDEYEAENIFWVPKEARWSFIKDNAKDSKIGQYIDDAMILIEKENTSLKGVLDKRYARPEIDKRRLGELIDLISTIKLYQNGEKDLLGRVYEYFLGQFASVEGKGGGEFYTPTSVVKTLVDMIEPYQGRVYDPCCGSGGMFVQSEKFVEDHQGKVENLSIYGQEMNSTTWKLCKMNLAIRGLDANLGPHHDDTFHHDLHKTLKADYILANPPFNISDWGGNQLTDDVRWKFGIPPAGNANYAWLQHMIYHLAPNGSAGIVLANGSLSTNTSNEGEIRKNLLEGDMVDAIVALPDKLFYSTGIPVSLWILNRNKKDNPKFRSREHEVLFIDARQLGEMIDRRHRELTEEDISKISETYHEWRNVDGEYEDIKGFCKSAKIEEIREHEYVLTPGRYVGIEDIEDDGIPFDEKMENMTAELAELFAKSRHLEDEIRKNLGGIGYEF</sequence>
<keyword evidence="4 10" id="KW-0808">Transferase</keyword>
<keyword evidence="6" id="KW-0680">Restriction system</keyword>
<dbReference type="PROSITE" id="PS00092">
    <property type="entry name" value="N6_MTASE"/>
    <property type="match status" value="1"/>
</dbReference>
<dbReference type="Pfam" id="PF02384">
    <property type="entry name" value="N6_Mtase"/>
    <property type="match status" value="1"/>
</dbReference>
<proteinExistence type="inferred from homology"/>
<protein>
    <recommendedName>
        <fullName evidence="2">site-specific DNA-methyltransferase (adenine-specific)</fullName>
        <ecNumber evidence="2">2.1.1.72</ecNumber>
    </recommendedName>
</protein>